<feature type="compositionally biased region" description="Basic and acidic residues" evidence="1">
    <location>
        <begin position="56"/>
        <end position="66"/>
    </location>
</feature>
<dbReference type="Proteomes" id="UP000006671">
    <property type="component" value="Unassembled WGS sequence"/>
</dbReference>
<feature type="compositionally biased region" description="Basic and acidic residues" evidence="1">
    <location>
        <begin position="180"/>
        <end position="204"/>
    </location>
</feature>
<evidence type="ECO:0000313" key="2">
    <source>
        <dbReference type="EMBL" id="EFC42896.1"/>
    </source>
</evidence>
<accession>D2VK70</accession>
<dbReference type="OrthoDB" id="200110at2759"/>
<feature type="region of interest" description="Disordered" evidence="1">
    <location>
        <begin position="1"/>
        <end position="264"/>
    </location>
</feature>
<feature type="region of interest" description="Disordered" evidence="1">
    <location>
        <begin position="488"/>
        <end position="539"/>
    </location>
</feature>
<keyword evidence="3" id="KW-1185">Reference proteome</keyword>
<dbReference type="VEuPathDB" id="AmoebaDB:NAEGRDRAFT_58460"/>
<feature type="compositionally biased region" description="Basic and acidic residues" evidence="1">
    <location>
        <begin position="571"/>
        <end position="581"/>
    </location>
</feature>
<dbReference type="KEGG" id="ngr:NAEGRDRAFT_58460"/>
<dbReference type="EMBL" id="GG738877">
    <property type="protein sequence ID" value="EFC42896.1"/>
    <property type="molecule type" value="Genomic_DNA"/>
</dbReference>
<feature type="compositionally biased region" description="Polar residues" evidence="1">
    <location>
        <begin position="17"/>
        <end position="28"/>
    </location>
</feature>
<dbReference type="InParanoid" id="D2VK70"/>
<feature type="compositionally biased region" description="Polar residues" evidence="1">
    <location>
        <begin position="117"/>
        <end position="127"/>
    </location>
</feature>
<reference evidence="2 3" key="1">
    <citation type="journal article" date="2010" name="Cell">
        <title>The genome of Naegleria gruberi illuminates early eukaryotic versatility.</title>
        <authorList>
            <person name="Fritz-Laylin L.K."/>
            <person name="Prochnik S.E."/>
            <person name="Ginger M.L."/>
            <person name="Dacks J.B."/>
            <person name="Carpenter M.L."/>
            <person name="Field M.C."/>
            <person name="Kuo A."/>
            <person name="Paredez A."/>
            <person name="Chapman J."/>
            <person name="Pham J."/>
            <person name="Shu S."/>
            <person name="Neupane R."/>
            <person name="Cipriano M."/>
            <person name="Mancuso J."/>
            <person name="Tu H."/>
            <person name="Salamov A."/>
            <person name="Lindquist E."/>
            <person name="Shapiro H."/>
            <person name="Lucas S."/>
            <person name="Grigoriev I.V."/>
            <person name="Cande W.Z."/>
            <person name="Fulton C."/>
            <person name="Rokhsar D.S."/>
            <person name="Dawson S.C."/>
        </authorList>
    </citation>
    <scope>NUCLEOTIDE SEQUENCE [LARGE SCALE GENOMIC DNA]</scope>
    <source>
        <strain evidence="2 3">NEG-M</strain>
    </source>
</reference>
<dbReference type="AlphaFoldDB" id="D2VK70"/>
<dbReference type="GeneID" id="8852899"/>
<name>D2VK70_NAEGR</name>
<proteinExistence type="predicted"/>
<dbReference type="PANTHER" id="PTHR38019:SF1">
    <property type="entry name" value="N-ACETYLTRANSFERASE DOMAIN-CONTAINING PROTEIN"/>
    <property type="match status" value="1"/>
</dbReference>
<protein>
    <submittedName>
        <fullName evidence="2">Uncharacterized protein</fullName>
    </submittedName>
</protein>
<dbReference type="RefSeq" id="XP_002675640.1">
    <property type="nucleotide sequence ID" value="XM_002675594.1"/>
</dbReference>
<organism evidence="3">
    <name type="scientific">Naegleria gruberi</name>
    <name type="common">Amoeba</name>
    <dbReference type="NCBI Taxonomy" id="5762"/>
    <lineage>
        <taxon>Eukaryota</taxon>
        <taxon>Discoba</taxon>
        <taxon>Heterolobosea</taxon>
        <taxon>Tetramitia</taxon>
        <taxon>Eutetramitia</taxon>
        <taxon>Vahlkampfiidae</taxon>
        <taxon>Naegleria</taxon>
    </lineage>
</organism>
<evidence type="ECO:0000256" key="1">
    <source>
        <dbReference type="SAM" id="MobiDB-lite"/>
    </source>
</evidence>
<gene>
    <name evidence="2" type="ORF">NAEGRDRAFT_58460</name>
</gene>
<sequence length="790" mass="93280">MEQPEPKTFHGEEPSEDSQPQHEINNYSEQEEPATMLEETEDSTMEYQQSSSFEENSTKESSKTEEEYQTSSYEDDCNDFSADDVSTPRANSSSDFYHDKLAIQKPKTLIKVGLPSPSRTHPQTTNSIRRESPSFGNSQYKVPSFVPKLSLPPNRSPKASTPIQRYEKYPINQPSVSHSQEIKKSKPIHSTDKPIIDKKERIERNFTASPTFDEPKKTPKTPTRQSLNLLSPKHPLSTGPGAMNSKRRSQSRERISKMFTPPTKGATGAFASMSDFLEVKRTLESMGMSYNGKTVISLESFDEESKEPILLTSPRSIEACLRTGITPLELLKKPESEFTKGVSEEVGKMRWAHYETRRKEKLMMVREERQKIIIEDEDISGVFDFEEERMEDSYRVLIEEQNKVESQFKHNRTYIEHLVQYEIDSKRKLAERENRLKEREERIEKERQKRVERQMEANRKRDQSILERQQELERLRNERKLIELEKQRSVDQKDEKRQQQVEARLRDAKSKTDMLKLKKDDKIKQTQMRDEQNQKLKEQSLLERQEQFEKRMKEFETQKSKILLQTKQRAMSKEKKVKEAQQRGQLNEQEKLNKINEKIMMTEDQLKKFENEKNTLTQRKKIEEQNREFHRLEVIQKNKEETEKKVEKILTRQQKEEQIRKELLEKARRESQRKAEEQRLKDMDKAEVIERTKRVEEFKKLQALAVIEEKNKKVEMIEKGKQELAEKKQLQRTLLERSKYLLKRVNPDSIETAKDVLNKSIDSKSLSSSIDFDQLKLTPRFSTPRGQTQH</sequence>
<feature type="compositionally biased region" description="Basic and acidic residues" evidence="1">
    <location>
        <begin position="1"/>
        <end position="13"/>
    </location>
</feature>
<feature type="region of interest" description="Disordered" evidence="1">
    <location>
        <begin position="566"/>
        <end position="593"/>
    </location>
</feature>
<dbReference type="PANTHER" id="PTHR38019">
    <property type="entry name" value="KDA ANTIGEN P200, PUTATIVE-RELATED"/>
    <property type="match status" value="1"/>
</dbReference>
<dbReference type="eggNOG" id="ENOG502SDC7">
    <property type="taxonomic scope" value="Eukaryota"/>
</dbReference>
<feature type="compositionally biased region" description="Polar residues" evidence="1">
    <location>
        <begin position="220"/>
        <end position="229"/>
    </location>
</feature>
<dbReference type="OMA" id="RISKMFT"/>
<feature type="compositionally biased region" description="Acidic residues" evidence="1">
    <location>
        <begin position="73"/>
        <end position="82"/>
    </location>
</feature>
<evidence type="ECO:0000313" key="3">
    <source>
        <dbReference type="Proteomes" id="UP000006671"/>
    </source>
</evidence>